<feature type="chain" id="PRO_5039179975" evidence="2">
    <location>
        <begin position="16"/>
        <end position="253"/>
    </location>
</feature>
<feature type="compositionally biased region" description="Low complexity" evidence="1">
    <location>
        <begin position="44"/>
        <end position="56"/>
    </location>
</feature>
<protein>
    <submittedName>
        <fullName evidence="3">DUF3558 domain-containing protein</fullName>
    </submittedName>
</protein>
<gene>
    <name evidence="3" type="ORF">BGK67_15020</name>
</gene>
<dbReference type="STRING" id="36818.BGK67_15020"/>
<evidence type="ECO:0000313" key="4">
    <source>
        <dbReference type="Proteomes" id="UP000095705"/>
    </source>
</evidence>
<dbReference type="EMBL" id="MEHK01000001">
    <property type="protein sequence ID" value="OEJ32466.1"/>
    <property type="molecule type" value="Genomic_DNA"/>
</dbReference>
<dbReference type="OrthoDB" id="4333909at2"/>
<keyword evidence="4" id="KW-1185">Reference proteome</keyword>
<evidence type="ECO:0000256" key="1">
    <source>
        <dbReference type="SAM" id="MobiDB-lite"/>
    </source>
</evidence>
<accession>A0A1E5PSC8</accession>
<feature type="signal peptide" evidence="2">
    <location>
        <begin position="1"/>
        <end position="15"/>
    </location>
</feature>
<sequence>MHRSASRLTRVLACAAVPVILTVAGCSSDSGKGSGSDGGKKSESSSSGQPSAKPSATLEKAAYATLPDPCKAVQTATIDTLVPEAKDKNGTASKSNDLASRASCSWNGLDEDGLKGSQYRWLAIYFSRHDSQASLGSANKRAEEQYTKQVEAAKATEGAQNLKAEEAGGIGDQGTSVVYSVKKDVDSFNTTIVARTQNVVVTLDYNGAAYEGAGAPDQAKLLQDAIAAAKEAVASVDAANKQPDQAQSPQPAQ</sequence>
<evidence type="ECO:0000313" key="3">
    <source>
        <dbReference type="EMBL" id="OEJ32466.1"/>
    </source>
</evidence>
<dbReference type="AlphaFoldDB" id="A0A1E5PSC8"/>
<dbReference type="InterPro" id="IPR024520">
    <property type="entry name" value="DUF3558"/>
</dbReference>
<dbReference type="PROSITE" id="PS51257">
    <property type="entry name" value="PROKAR_LIPOPROTEIN"/>
    <property type="match status" value="1"/>
</dbReference>
<comment type="caution">
    <text evidence="3">The sequence shown here is derived from an EMBL/GenBank/DDBJ whole genome shotgun (WGS) entry which is preliminary data.</text>
</comment>
<keyword evidence="2" id="KW-0732">Signal</keyword>
<dbReference type="RefSeq" id="WP_069920739.1">
    <property type="nucleotide sequence ID" value="NZ_MEHK01000001.1"/>
</dbReference>
<reference evidence="3 4" key="1">
    <citation type="submission" date="2016-08" db="EMBL/GenBank/DDBJ databases">
        <title>The complete genome of Streptomyces subrutilus 10-1-1.</title>
        <authorList>
            <person name="Chen X."/>
        </authorList>
    </citation>
    <scope>NUCLEOTIDE SEQUENCE [LARGE SCALE GENOMIC DNA]</scope>
    <source>
        <strain evidence="3 4">10-1-1</strain>
    </source>
</reference>
<evidence type="ECO:0000256" key="2">
    <source>
        <dbReference type="SAM" id="SignalP"/>
    </source>
</evidence>
<feature type="region of interest" description="Disordered" evidence="1">
    <location>
        <begin position="234"/>
        <end position="253"/>
    </location>
</feature>
<name>A0A1E5PSC8_9ACTN</name>
<organism evidence="3 4">
    <name type="scientific">Streptomyces subrutilus</name>
    <dbReference type="NCBI Taxonomy" id="36818"/>
    <lineage>
        <taxon>Bacteria</taxon>
        <taxon>Bacillati</taxon>
        <taxon>Actinomycetota</taxon>
        <taxon>Actinomycetes</taxon>
        <taxon>Kitasatosporales</taxon>
        <taxon>Streptomycetaceae</taxon>
        <taxon>Streptomyces</taxon>
    </lineage>
</organism>
<dbReference type="Pfam" id="PF12079">
    <property type="entry name" value="DUF3558"/>
    <property type="match status" value="1"/>
</dbReference>
<dbReference type="Proteomes" id="UP000095705">
    <property type="component" value="Unassembled WGS sequence"/>
</dbReference>
<proteinExistence type="predicted"/>
<feature type="region of interest" description="Disordered" evidence="1">
    <location>
        <begin position="25"/>
        <end position="59"/>
    </location>
</feature>